<sequence>MMTTREKTEFVKLIEGLEQGSTDQNTLWPVFLNTVFYIPLNAIKTAQGESHTPAYAPSQVNEGIKSLVISQFAADVAELSQHISKVQGGDLLQTLPPKTELVIPIGDNAFNISAETVSWLRANARPA</sequence>
<keyword evidence="2" id="KW-1185">Reference proteome</keyword>
<organism evidence="1 2">
    <name type="scientific">Motilimonas cestriensis</name>
    <dbReference type="NCBI Taxonomy" id="2742685"/>
    <lineage>
        <taxon>Bacteria</taxon>
        <taxon>Pseudomonadati</taxon>
        <taxon>Pseudomonadota</taxon>
        <taxon>Gammaproteobacteria</taxon>
        <taxon>Alteromonadales</taxon>
        <taxon>Alteromonadales genera incertae sedis</taxon>
        <taxon>Motilimonas</taxon>
    </lineage>
</organism>
<gene>
    <name evidence="1" type="ORF">K6Y31_15070</name>
</gene>
<proteinExistence type="predicted"/>
<protein>
    <submittedName>
        <fullName evidence="1">Uncharacterized protein</fullName>
    </submittedName>
</protein>
<name>A0ABS8WEL4_9GAMM</name>
<reference evidence="1 2" key="1">
    <citation type="journal article" date="2022" name="Environ. Microbiol. Rep.">
        <title>Eco-phylogenetic analyses reveal divergent evolution of vitamin B12 metabolism in the marine bacterial family 'Psychromonadaceae'.</title>
        <authorList>
            <person name="Jin X."/>
            <person name="Yang Y."/>
            <person name="Cao H."/>
            <person name="Gao B."/>
            <person name="Zhao Z."/>
        </authorList>
    </citation>
    <scope>NUCLEOTIDE SEQUENCE [LARGE SCALE GENOMIC DNA]</scope>
    <source>
        <strain evidence="1 2">MKS20</strain>
    </source>
</reference>
<dbReference type="EMBL" id="JAIMJA010000016">
    <property type="protein sequence ID" value="MCE2596133.1"/>
    <property type="molecule type" value="Genomic_DNA"/>
</dbReference>
<dbReference type="Proteomes" id="UP001201273">
    <property type="component" value="Unassembled WGS sequence"/>
</dbReference>
<accession>A0ABS8WEL4</accession>
<dbReference type="RefSeq" id="WP_233053785.1">
    <property type="nucleotide sequence ID" value="NZ_JAIMJA010000016.1"/>
</dbReference>
<comment type="caution">
    <text evidence="1">The sequence shown here is derived from an EMBL/GenBank/DDBJ whole genome shotgun (WGS) entry which is preliminary data.</text>
</comment>
<evidence type="ECO:0000313" key="1">
    <source>
        <dbReference type="EMBL" id="MCE2596133.1"/>
    </source>
</evidence>
<evidence type="ECO:0000313" key="2">
    <source>
        <dbReference type="Proteomes" id="UP001201273"/>
    </source>
</evidence>